<feature type="compositionally biased region" description="Basic and acidic residues" evidence="1">
    <location>
        <begin position="64"/>
        <end position="75"/>
    </location>
</feature>
<reference evidence="2" key="1">
    <citation type="submission" date="2021-06" db="EMBL/GenBank/DDBJ databases">
        <title>Parelaphostrongylus tenuis whole genome reference sequence.</title>
        <authorList>
            <person name="Garwood T.J."/>
            <person name="Larsen P.A."/>
            <person name="Fountain-Jones N.M."/>
            <person name="Garbe J.R."/>
            <person name="Macchietto M.G."/>
            <person name="Kania S.A."/>
            <person name="Gerhold R.W."/>
            <person name="Richards J.E."/>
            <person name="Wolf T.M."/>
        </authorList>
    </citation>
    <scope>NUCLEOTIDE SEQUENCE</scope>
    <source>
        <strain evidence="2">MNPRO001-30</strain>
        <tissue evidence="2">Meninges</tissue>
    </source>
</reference>
<gene>
    <name evidence="2" type="ORF">KIN20_031440</name>
</gene>
<keyword evidence="3" id="KW-1185">Reference proteome</keyword>
<evidence type="ECO:0000313" key="2">
    <source>
        <dbReference type="EMBL" id="KAJ1369857.1"/>
    </source>
</evidence>
<evidence type="ECO:0000313" key="3">
    <source>
        <dbReference type="Proteomes" id="UP001196413"/>
    </source>
</evidence>
<evidence type="ECO:0000256" key="1">
    <source>
        <dbReference type="SAM" id="MobiDB-lite"/>
    </source>
</evidence>
<name>A0AAD5R5K3_PARTN</name>
<accession>A0AAD5R5K3</accession>
<protein>
    <submittedName>
        <fullName evidence="2">Uncharacterized protein</fullName>
    </submittedName>
</protein>
<dbReference type="Proteomes" id="UP001196413">
    <property type="component" value="Unassembled WGS sequence"/>
</dbReference>
<feature type="region of interest" description="Disordered" evidence="1">
    <location>
        <begin position="1"/>
        <end position="75"/>
    </location>
</feature>
<comment type="caution">
    <text evidence="2">The sequence shown here is derived from an EMBL/GenBank/DDBJ whole genome shotgun (WGS) entry which is preliminary data.</text>
</comment>
<organism evidence="2 3">
    <name type="scientific">Parelaphostrongylus tenuis</name>
    <name type="common">Meningeal worm</name>
    <dbReference type="NCBI Taxonomy" id="148309"/>
    <lineage>
        <taxon>Eukaryota</taxon>
        <taxon>Metazoa</taxon>
        <taxon>Ecdysozoa</taxon>
        <taxon>Nematoda</taxon>
        <taxon>Chromadorea</taxon>
        <taxon>Rhabditida</taxon>
        <taxon>Rhabditina</taxon>
        <taxon>Rhabditomorpha</taxon>
        <taxon>Strongyloidea</taxon>
        <taxon>Metastrongylidae</taxon>
        <taxon>Parelaphostrongylus</taxon>
    </lineage>
</organism>
<proteinExistence type="predicted"/>
<feature type="compositionally biased region" description="Polar residues" evidence="1">
    <location>
        <begin position="33"/>
        <end position="50"/>
    </location>
</feature>
<dbReference type="EMBL" id="JAHQIW010006690">
    <property type="protein sequence ID" value="KAJ1369857.1"/>
    <property type="molecule type" value="Genomic_DNA"/>
</dbReference>
<dbReference type="AlphaFoldDB" id="A0AAD5R5K3"/>
<sequence>MRSEKEEIAKNAKRKGKEDSQENWDNIEKQYDANDSVNQLRAENADNSVSAPLDRQHSTQSGRENSRIKEVIAFS</sequence>
<feature type="compositionally biased region" description="Basic and acidic residues" evidence="1">
    <location>
        <begin position="1"/>
        <end position="32"/>
    </location>
</feature>